<protein>
    <submittedName>
        <fullName evidence="1">Uncharacterized protein</fullName>
    </submittedName>
</protein>
<organism evidence="1 2">
    <name type="scientific">Ameyamaea chiangmaiensis</name>
    <dbReference type="NCBI Taxonomy" id="442969"/>
    <lineage>
        <taxon>Bacteria</taxon>
        <taxon>Pseudomonadati</taxon>
        <taxon>Pseudomonadota</taxon>
        <taxon>Alphaproteobacteria</taxon>
        <taxon>Acetobacterales</taxon>
        <taxon>Acetobacteraceae</taxon>
        <taxon>Ameyamaea</taxon>
    </lineage>
</organism>
<keyword evidence="2" id="KW-1185">Reference proteome</keyword>
<dbReference type="EMBL" id="JABXXR010000033">
    <property type="protein sequence ID" value="NVN40254.1"/>
    <property type="molecule type" value="Genomic_DNA"/>
</dbReference>
<reference evidence="1 2" key="1">
    <citation type="submission" date="2020-06" db="EMBL/GenBank/DDBJ databases">
        <title>Description of novel acetic acid bacteria.</title>
        <authorList>
            <person name="Sombolestani A."/>
        </authorList>
    </citation>
    <scope>NUCLEOTIDE SEQUENCE [LARGE SCALE GENOMIC DNA]</scope>
    <source>
        <strain evidence="1 2">LMG 27010</strain>
    </source>
</reference>
<evidence type="ECO:0000313" key="1">
    <source>
        <dbReference type="EMBL" id="NVN40254.1"/>
    </source>
</evidence>
<evidence type="ECO:0000313" key="2">
    <source>
        <dbReference type="Proteomes" id="UP000585665"/>
    </source>
</evidence>
<accession>A0A850P8G0</accession>
<dbReference type="Proteomes" id="UP000585665">
    <property type="component" value="Unassembled WGS sequence"/>
</dbReference>
<sequence>MSELDLCASYLSIALARLYAPPPEGDPYALPGVSDAHRDAIKHWFVLFWQLGKPPQTWPASTPPAVRAGLQPGDITGPVFTRYPVLNDITRVLPEEVIQQVPPHLRHWAVGQYLMGVEASIIRHAIGTPSWRPEVPCCPCMMV</sequence>
<gene>
    <name evidence="1" type="ORF">HUK82_06690</name>
</gene>
<dbReference type="RefSeq" id="WP_176613222.1">
    <property type="nucleotide sequence ID" value="NZ_JABXXR010000033.1"/>
</dbReference>
<proteinExistence type="predicted"/>
<name>A0A850P8G0_9PROT</name>
<dbReference type="AlphaFoldDB" id="A0A850P8G0"/>
<comment type="caution">
    <text evidence="1">The sequence shown here is derived from an EMBL/GenBank/DDBJ whole genome shotgun (WGS) entry which is preliminary data.</text>
</comment>